<gene>
    <name evidence="6" type="ORF">GCM10010994_14760</name>
</gene>
<dbReference type="PANTHER" id="PTHR30404">
    <property type="entry name" value="N-ACETYLMURAMOYL-L-ALANINE AMIDASE"/>
    <property type="match status" value="1"/>
</dbReference>
<reference evidence="6" key="1">
    <citation type="journal article" date="2014" name="Int. J. Syst. Evol. Microbiol.">
        <title>Complete genome sequence of Corynebacterium casei LMG S-19264T (=DSM 44701T), isolated from a smear-ripened cheese.</title>
        <authorList>
            <consortium name="US DOE Joint Genome Institute (JGI-PGF)"/>
            <person name="Walter F."/>
            <person name="Albersmeier A."/>
            <person name="Kalinowski J."/>
            <person name="Ruckert C."/>
        </authorList>
    </citation>
    <scope>NUCLEOTIDE SEQUENCE</scope>
    <source>
        <strain evidence="6">CGMCC 1.12919</strain>
    </source>
</reference>
<organism evidence="6 7">
    <name type="scientific">Chelatococcus reniformis</name>
    <dbReference type="NCBI Taxonomy" id="1494448"/>
    <lineage>
        <taxon>Bacteria</taxon>
        <taxon>Pseudomonadati</taxon>
        <taxon>Pseudomonadota</taxon>
        <taxon>Alphaproteobacteria</taxon>
        <taxon>Hyphomicrobiales</taxon>
        <taxon>Chelatococcaceae</taxon>
        <taxon>Chelatococcus</taxon>
    </lineage>
</organism>
<proteinExistence type="predicted"/>
<evidence type="ECO:0000259" key="5">
    <source>
        <dbReference type="SMART" id="SM00646"/>
    </source>
</evidence>
<evidence type="ECO:0000256" key="1">
    <source>
        <dbReference type="ARBA" id="ARBA00001561"/>
    </source>
</evidence>
<dbReference type="InterPro" id="IPR050695">
    <property type="entry name" value="N-acetylmuramoyl_amidase_3"/>
</dbReference>
<dbReference type="CDD" id="cd02696">
    <property type="entry name" value="MurNAc-LAA"/>
    <property type="match status" value="1"/>
</dbReference>
<feature type="domain" description="MurNAc-LAA" evidence="5">
    <location>
        <begin position="255"/>
        <end position="410"/>
    </location>
</feature>
<keyword evidence="4" id="KW-0732">Signal</keyword>
<dbReference type="Proteomes" id="UP000637002">
    <property type="component" value="Unassembled WGS sequence"/>
</dbReference>
<protein>
    <recommendedName>
        <fullName evidence="2">N-acetylmuramoyl-L-alanine amidase</fullName>
        <ecNumber evidence="2">3.5.1.28</ecNumber>
    </recommendedName>
</protein>
<dbReference type="SMART" id="SM00646">
    <property type="entry name" value="Ami_3"/>
    <property type="match status" value="1"/>
</dbReference>
<keyword evidence="3" id="KW-0378">Hydrolase</keyword>
<dbReference type="Pfam" id="PF01520">
    <property type="entry name" value="Amidase_3"/>
    <property type="match status" value="1"/>
</dbReference>
<dbReference type="Gene3D" id="2.60.40.3500">
    <property type="match status" value="1"/>
</dbReference>
<evidence type="ECO:0000313" key="7">
    <source>
        <dbReference type="Proteomes" id="UP000637002"/>
    </source>
</evidence>
<dbReference type="InterPro" id="IPR002508">
    <property type="entry name" value="MurNAc-LAA_cat"/>
</dbReference>
<dbReference type="InterPro" id="IPR021731">
    <property type="entry name" value="AMIN_dom"/>
</dbReference>
<evidence type="ECO:0000313" key="6">
    <source>
        <dbReference type="EMBL" id="GGC56891.1"/>
    </source>
</evidence>
<dbReference type="PANTHER" id="PTHR30404:SF0">
    <property type="entry name" value="N-ACETYLMURAMOYL-L-ALANINE AMIDASE AMIC"/>
    <property type="match status" value="1"/>
</dbReference>
<evidence type="ECO:0000256" key="2">
    <source>
        <dbReference type="ARBA" id="ARBA00011901"/>
    </source>
</evidence>
<accession>A0A916U1B8</accession>
<dbReference type="EC" id="3.5.1.28" evidence="2"/>
<dbReference type="GO" id="GO:0030288">
    <property type="term" value="C:outer membrane-bounded periplasmic space"/>
    <property type="evidence" value="ECO:0007669"/>
    <property type="project" value="TreeGrafter"/>
</dbReference>
<feature type="chain" id="PRO_5037366724" description="N-acetylmuramoyl-L-alanine amidase" evidence="4">
    <location>
        <begin position="34"/>
        <end position="427"/>
    </location>
</feature>
<name>A0A916U1B8_9HYPH</name>
<comment type="catalytic activity">
    <reaction evidence="1">
        <text>Hydrolyzes the link between N-acetylmuramoyl residues and L-amino acid residues in certain cell-wall glycopeptides.</text>
        <dbReference type="EC" id="3.5.1.28"/>
    </reaction>
</comment>
<evidence type="ECO:0000256" key="3">
    <source>
        <dbReference type="ARBA" id="ARBA00022801"/>
    </source>
</evidence>
<sequence>MVHSRRPGSSLRRLIGPCIGLCLAAAWASAPHAQPSEPAADAARPAPAVAGAVDLVADSRSAKLSFTLSQEVKAKAFLLERPDRVIIDLPEVNFQLPEGAGRRGAGIVGSFRYGLFAPGRSRIVIDLDEPALVVSAQSVSRPGELTKLEVDLTRTDRARYRQAALKPMIDVGDGLPRAAAAPKPVAPADAQKPLIVIDPGHGGVDTGAVNAAGIVEKNIVFAFALKLKEHLEATGHYRVGLTRDKDVFITLPDRVRVAQDQKASLFISIHADILNRRPNVRGATVYTGSKFATDAESAQLADKENEADKIAGVDAPDEPEAVADILQDLTMRETRSFSGQFAKRLVTELGTAVELNRNPHRSAGFRVLKAPDIPSVLIEIGYLSSSKDADLMNSDTWRDHTTKALTAAVDQYFAARGHTPVRAAVSP</sequence>
<keyword evidence="7" id="KW-1185">Reference proteome</keyword>
<dbReference type="GO" id="GO:0008745">
    <property type="term" value="F:N-acetylmuramoyl-L-alanine amidase activity"/>
    <property type="evidence" value="ECO:0007669"/>
    <property type="project" value="UniProtKB-EC"/>
</dbReference>
<evidence type="ECO:0000256" key="4">
    <source>
        <dbReference type="SAM" id="SignalP"/>
    </source>
</evidence>
<feature type="signal peptide" evidence="4">
    <location>
        <begin position="1"/>
        <end position="33"/>
    </location>
</feature>
<reference evidence="6" key="2">
    <citation type="submission" date="2020-09" db="EMBL/GenBank/DDBJ databases">
        <authorList>
            <person name="Sun Q."/>
            <person name="Zhou Y."/>
        </authorList>
    </citation>
    <scope>NUCLEOTIDE SEQUENCE</scope>
    <source>
        <strain evidence="6">CGMCC 1.12919</strain>
    </source>
</reference>
<dbReference type="SUPFAM" id="SSF53187">
    <property type="entry name" value="Zn-dependent exopeptidases"/>
    <property type="match status" value="1"/>
</dbReference>
<comment type="caution">
    <text evidence="6">The sequence shown here is derived from an EMBL/GenBank/DDBJ whole genome shotgun (WGS) entry which is preliminary data.</text>
</comment>
<dbReference type="GO" id="GO:0009253">
    <property type="term" value="P:peptidoglycan catabolic process"/>
    <property type="evidence" value="ECO:0007669"/>
    <property type="project" value="InterPro"/>
</dbReference>
<dbReference type="AlphaFoldDB" id="A0A916U1B8"/>
<dbReference type="EMBL" id="BMGG01000002">
    <property type="protein sequence ID" value="GGC56891.1"/>
    <property type="molecule type" value="Genomic_DNA"/>
</dbReference>
<dbReference type="Pfam" id="PF11741">
    <property type="entry name" value="AMIN"/>
    <property type="match status" value="1"/>
</dbReference>
<dbReference type="Gene3D" id="3.40.630.40">
    <property type="entry name" value="Zn-dependent exopeptidases"/>
    <property type="match status" value="1"/>
</dbReference>